<evidence type="ECO:0000256" key="1">
    <source>
        <dbReference type="SAM" id="MobiDB-lite"/>
    </source>
</evidence>
<evidence type="ECO:0000313" key="2">
    <source>
        <dbReference type="EMBL" id="TYJ51299.1"/>
    </source>
</evidence>
<name>A0A5D3ALP3_9TREE</name>
<sequence length="66" mass="7463">MSGSSDQSQSYNYSRPMANAENKLLKEQWSDEEDASWDYDDDRHDWDLAMSGTDEAAATATEGHED</sequence>
<protein>
    <submittedName>
        <fullName evidence="2">Uncharacterized protein</fullName>
    </submittedName>
</protein>
<gene>
    <name evidence="2" type="ORF">B9479_008136</name>
</gene>
<organism evidence="2 3">
    <name type="scientific">Cryptococcus floricola</name>
    <dbReference type="NCBI Taxonomy" id="2591691"/>
    <lineage>
        <taxon>Eukaryota</taxon>
        <taxon>Fungi</taxon>
        <taxon>Dikarya</taxon>
        <taxon>Basidiomycota</taxon>
        <taxon>Agaricomycotina</taxon>
        <taxon>Tremellomycetes</taxon>
        <taxon>Tremellales</taxon>
        <taxon>Cryptococcaceae</taxon>
        <taxon>Cryptococcus</taxon>
    </lineage>
</organism>
<dbReference type="Proteomes" id="UP000322245">
    <property type="component" value="Unassembled WGS sequence"/>
</dbReference>
<evidence type="ECO:0000313" key="3">
    <source>
        <dbReference type="Proteomes" id="UP000322245"/>
    </source>
</evidence>
<keyword evidence="3" id="KW-1185">Reference proteome</keyword>
<feature type="compositionally biased region" description="Low complexity" evidence="1">
    <location>
        <begin position="55"/>
        <end position="66"/>
    </location>
</feature>
<dbReference type="EMBL" id="NIDF01000283">
    <property type="protein sequence ID" value="TYJ51299.1"/>
    <property type="molecule type" value="Genomic_DNA"/>
</dbReference>
<dbReference type="AlphaFoldDB" id="A0A5D3ALP3"/>
<accession>A0A5D3ALP3</accession>
<reference evidence="2 3" key="1">
    <citation type="submission" date="2017-05" db="EMBL/GenBank/DDBJ databases">
        <title>The Genome Sequence of Tsuchiyaea wingfieldii DSM 27421.</title>
        <authorList>
            <person name="Cuomo C."/>
            <person name="Passer A."/>
            <person name="Billmyre B."/>
            <person name="Heitman J."/>
        </authorList>
    </citation>
    <scope>NUCLEOTIDE SEQUENCE [LARGE SCALE GENOMIC DNA]</scope>
    <source>
        <strain evidence="2 3">DSM 27421</strain>
    </source>
</reference>
<feature type="region of interest" description="Disordered" evidence="1">
    <location>
        <begin position="47"/>
        <end position="66"/>
    </location>
</feature>
<proteinExistence type="predicted"/>
<comment type="caution">
    <text evidence="2">The sequence shown here is derived from an EMBL/GenBank/DDBJ whole genome shotgun (WGS) entry which is preliminary data.</text>
</comment>